<evidence type="ECO:0000313" key="7">
    <source>
        <dbReference type="Proteomes" id="UP000283255"/>
    </source>
</evidence>
<feature type="transmembrane region" description="Helical" evidence="4">
    <location>
        <begin position="139"/>
        <end position="161"/>
    </location>
</feature>
<feature type="transmembrane region" description="Helical" evidence="4">
    <location>
        <begin position="176"/>
        <end position="199"/>
    </location>
</feature>
<dbReference type="AlphaFoldDB" id="A0A418YDG4"/>
<feature type="transmembrane region" description="Helical" evidence="4">
    <location>
        <begin position="303"/>
        <end position="320"/>
    </location>
</feature>
<dbReference type="CDD" id="cd07989">
    <property type="entry name" value="LPLAT_AGPAT-like"/>
    <property type="match status" value="1"/>
</dbReference>
<accession>A0A418YDG4</accession>
<dbReference type="PANTHER" id="PTHR43767">
    <property type="entry name" value="LONG-CHAIN-FATTY-ACID--COA LIGASE"/>
    <property type="match status" value="1"/>
</dbReference>
<dbReference type="SUPFAM" id="SSF103473">
    <property type="entry name" value="MFS general substrate transporter"/>
    <property type="match status" value="1"/>
</dbReference>
<dbReference type="InterPro" id="IPR042099">
    <property type="entry name" value="ANL_N_sf"/>
</dbReference>
<dbReference type="OrthoDB" id="9803968at2"/>
<sequence length="1149" mass="125402">MKKLWQFAGAIPFFLAVFLNAFVDLGHKIIIQNTVFKVYDGQEQIVLTAIVNGLILLPFILLLTPAGYLSDRFAKNKVMRFSAWVAVVLTLGITACYYLGWFWPAFAMTFLLAVQSALYSPAKFGYIKPLFGKERLAQANGLVQGVSIIAILAGTVVYSLLFEQRYDASATTPSEILLLIAPLGWILVANSLIELVMAYRLPQLEQDQQQAHFDWQAYRSGQLMKQSLSPLKQRSVIRLSIIGLSMFWAIGQMLLAAFPAYAKAHFDVTNTLVIQGTIATTGLGIALGSWLAGRWSKNHIETGLVPIGALGIAVALWLLPHMETSLSQAACFLVVGTMGGLFIVPLNSLIQFQAGEHEMGRVLAVNNWVQNVAMASFLLITAGAALYGLDSVFLISFTGIVAIIGGTYTVYKLPQSLVRVVISWILSRRYKISVHGMKNIPGEGGVLLLGNHISWIDWAILQIACPRPIKFVMQKSIYNLWYLKWFFKLVGCVPIESGASSLSSLKTVADLLDNGDVVALFPEGTISRTGHLAEFRRGYEKTCEHTQTEVKIVPFYLRGLWGSQFSRSSKHLKELRREGMFRDLVVAFGAPIAKDTKTDVLKRRVFDLSVQSWQSHVQELPSLSSAWISAVKRVKGKPSLSDSISGEVSAYHALVGAICIGRRMKKKPGQNVGLLLPTSVGGMLANMAALLRGKTLVNLNYTASEAAVKAAIEQADIRTVYSSKRFLKQLERRGINIAAWLDNVDVVMVEDISKSIGKREKLLTLIAVKVLPAGVLNILFNKRVATDSTAAILFSSGSEGQPKGVMLSHQNISANLKQISDVLNTQESDVVMASLPLFHAFGLTVTQFLPLVEGLPVVCHADPTDAAGIGKAVAKHQATIMCGTSTFLRIYTKSKKLHPLMFASLRIVVAGAERLNPEVRSAFQGKFNKTILEGYGTTETTPVASVNLPDQLDTTWWQVQLGGKPGTVGMPLPGTSFKVVDPNDYTELATGESGMVLIGGAQVMQGYLNNPEKTDAVIKLIDGQRWYVTGDKGHIDKDGFLTIVDRYSRFAKLGGEMVSLGAIEQAITPHIDKDSEIIAVAVADAKKGEKVILLHQGEIDSASIKQVLLETGINPLMLPAKWVQVDAVPKLGTGKTDYNQAKELALSMV</sequence>
<dbReference type="CDD" id="cd06173">
    <property type="entry name" value="MFS_MefA_like"/>
    <property type="match status" value="1"/>
</dbReference>
<dbReference type="InterPro" id="IPR011701">
    <property type="entry name" value="MFS"/>
</dbReference>
<dbReference type="Pfam" id="PF07690">
    <property type="entry name" value="MFS_1"/>
    <property type="match status" value="1"/>
</dbReference>
<dbReference type="Pfam" id="PF00501">
    <property type="entry name" value="AMP-binding"/>
    <property type="match status" value="1"/>
</dbReference>
<feature type="transmembrane region" description="Helical" evidence="4">
    <location>
        <begin position="106"/>
        <end position="127"/>
    </location>
</feature>
<dbReference type="SUPFAM" id="SSF69593">
    <property type="entry name" value="Glycerol-3-phosphate (1)-acyltransferase"/>
    <property type="match status" value="1"/>
</dbReference>
<dbReference type="PANTHER" id="PTHR43767:SF10">
    <property type="entry name" value="SURFACTIN SYNTHASE SUBUNIT 1"/>
    <property type="match status" value="1"/>
</dbReference>
<proteinExistence type="predicted"/>
<feature type="transmembrane region" description="Helical" evidence="4">
    <location>
        <begin position="45"/>
        <end position="69"/>
    </location>
</feature>
<dbReference type="SUPFAM" id="SSF56801">
    <property type="entry name" value="Acetyl-CoA synthetase-like"/>
    <property type="match status" value="1"/>
</dbReference>
<dbReference type="Gene3D" id="3.40.50.12780">
    <property type="entry name" value="N-terminal domain of ligase-like"/>
    <property type="match status" value="1"/>
</dbReference>
<dbReference type="InterPro" id="IPR002123">
    <property type="entry name" value="Plipid/glycerol_acylTrfase"/>
</dbReference>
<keyword evidence="7" id="KW-1185">Reference proteome</keyword>
<dbReference type="GO" id="GO:0016746">
    <property type="term" value="F:acyltransferase activity"/>
    <property type="evidence" value="ECO:0007669"/>
    <property type="project" value="InterPro"/>
</dbReference>
<dbReference type="SMART" id="SM00563">
    <property type="entry name" value="PlsC"/>
    <property type="match status" value="1"/>
</dbReference>
<feature type="domain" description="Phospholipid/glycerol acyltransferase" evidence="5">
    <location>
        <begin position="446"/>
        <end position="560"/>
    </location>
</feature>
<evidence type="ECO:0000256" key="1">
    <source>
        <dbReference type="ARBA" id="ARBA00022692"/>
    </source>
</evidence>
<feature type="transmembrane region" description="Helical" evidence="4">
    <location>
        <begin position="81"/>
        <end position="100"/>
    </location>
</feature>
<dbReference type="InterPro" id="IPR000873">
    <property type="entry name" value="AMP-dep_synth/lig_dom"/>
</dbReference>
<evidence type="ECO:0000256" key="3">
    <source>
        <dbReference type="ARBA" id="ARBA00023136"/>
    </source>
</evidence>
<evidence type="ECO:0000256" key="4">
    <source>
        <dbReference type="SAM" id="Phobius"/>
    </source>
</evidence>
<dbReference type="InterPro" id="IPR045851">
    <property type="entry name" value="AMP-bd_C_sf"/>
</dbReference>
<feature type="transmembrane region" description="Helical" evidence="4">
    <location>
        <begin position="272"/>
        <end position="291"/>
    </location>
</feature>
<keyword evidence="3 4" id="KW-0472">Membrane</keyword>
<dbReference type="EMBL" id="QZCH01000016">
    <property type="protein sequence ID" value="RJG42527.1"/>
    <property type="molecule type" value="Genomic_DNA"/>
</dbReference>
<name>A0A418YDG4_9GAMM</name>
<comment type="caution">
    <text evidence="6">The sequence shown here is derived from an EMBL/GenBank/DDBJ whole genome shotgun (WGS) entry which is preliminary data.</text>
</comment>
<dbReference type="InterPro" id="IPR036259">
    <property type="entry name" value="MFS_trans_sf"/>
</dbReference>
<organism evidence="6 7">
    <name type="scientific">Motilimonas pumila</name>
    <dbReference type="NCBI Taxonomy" id="2303987"/>
    <lineage>
        <taxon>Bacteria</taxon>
        <taxon>Pseudomonadati</taxon>
        <taxon>Pseudomonadota</taxon>
        <taxon>Gammaproteobacteria</taxon>
        <taxon>Alteromonadales</taxon>
        <taxon>Alteromonadales genera incertae sedis</taxon>
        <taxon>Motilimonas</taxon>
    </lineage>
</organism>
<dbReference type="Proteomes" id="UP000283255">
    <property type="component" value="Unassembled WGS sequence"/>
</dbReference>
<dbReference type="InterPro" id="IPR050237">
    <property type="entry name" value="ATP-dep_AMP-bd_enzyme"/>
</dbReference>
<keyword evidence="2 4" id="KW-1133">Transmembrane helix</keyword>
<keyword evidence="1 4" id="KW-0812">Transmembrane</keyword>
<feature type="transmembrane region" description="Helical" evidence="4">
    <location>
        <begin position="368"/>
        <end position="387"/>
    </location>
</feature>
<evidence type="ECO:0000313" key="6">
    <source>
        <dbReference type="EMBL" id="RJG42527.1"/>
    </source>
</evidence>
<reference evidence="6 7" key="2">
    <citation type="submission" date="2019-01" db="EMBL/GenBank/DDBJ databases">
        <title>Motilimonas pumilus sp. nov., isolated from the gut of sea cucumber (Apostichopus japonicus).</title>
        <authorList>
            <person name="Wang F.-Q."/>
            <person name="Ren L.-H."/>
            <person name="Lin Y.-W."/>
            <person name="Sun G.-H."/>
            <person name="Du Z.-J."/>
            <person name="Zhao J.-X."/>
            <person name="Liu X.-J."/>
            <person name="Liu L.-J."/>
        </authorList>
    </citation>
    <scope>NUCLEOTIDE SEQUENCE [LARGE SCALE GENOMIC DNA]</scope>
    <source>
        <strain evidence="6 7">PLHSC7-2</strain>
    </source>
</reference>
<protein>
    <submittedName>
        <fullName evidence="6">MFS transporter</fullName>
    </submittedName>
</protein>
<feature type="transmembrane region" description="Helical" evidence="4">
    <location>
        <begin position="672"/>
        <end position="691"/>
    </location>
</feature>
<dbReference type="NCBIfam" id="NF006386">
    <property type="entry name" value="PRK08633.1"/>
    <property type="match status" value="1"/>
</dbReference>
<dbReference type="PROSITE" id="PS00455">
    <property type="entry name" value="AMP_BINDING"/>
    <property type="match status" value="1"/>
</dbReference>
<evidence type="ECO:0000259" key="5">
    <source>
        <dbReference type="SMART" id="SM00563"/>
    </source>
</evidence>
<feature type="transmembrane region" description="Helical" evidence="4">
    <location>
        <begin position="393"/>
        <end position="411"/>
    </location>
</feature>
<feature type="transmembrane region" description="Helical" evidence="4">
    <location>
        <begin position="236"/>
        <end position="260"/>
    </location>
</feature>
<gene>
    <name evidence="6" type="ORF">D1Z90_12745</name>
</gene>
<evidence type="ECO:0000256" key="2">
    <source>
        <dbReference type="ARBA" id="ARBA00022989"/>
    </source>
</evidence>
<dbReference type="RefSeq" id="WP_119911153.1">
    <property type="nucleotide sequence ID" value="NZ_QZCH01000016.1"/>
</dbReference>
<dbReference type="Gene3D" id="1.20.1250.20">
    <property type="entry name" value="MFS general substrate transporter like domains"/>
    <property type="match status" value="1"/>
</dbReference>
<dbReference type="Pfam" id="PF01553">
    <property type="entry name" value="Acyltransferase"/>
    <property type="match status" value="1"/>
</dbReference>
<dbReference type="Gene3D" id="3.30.300.30">
    <property type="match status" value="1"/>
</dbReference>
<dbReference type="GO" id="GO:0022857">
    <property type="term" value="F:transmembrane transporter activity"/>
    <property type="evidence" value="ECO:0007669"/>
    <property type="project" value="InterPro"/>
</dbReference>
<dbReference type="InterPro" id="IPR020845">
    <property type="entry name" value="AMP-binding_CS"/>
</dbReference>
<feature type="transmembrane region" description="Helical" evidence="4">
    <location>
        <begin position="326"/>
        <end position="347"/>
    </location>
</feature>
<reference evidence="6 7" key="1">
    <citation type="submission" date="2018-09" db="EMBL/GenBank/DDBJ databases">
        <authorList>
            <person name="Wang F."/>
        </authorList>
    </citation>
    <scope>NUCLEOTIDE SEQUENCE [LARGE SCALE GENOMIC DNA]</scope>
    <source>
        <strain evidence="6 7">PLHSC7-2</strain>
    </source>
</reference>